<protein>
    <submittedName>
        <fullName evidence="2">Response regulator transcription factor</fullName>
    </submittedName>
</protein>
<dbReference type="Gene3D" id="1.10.10.10">
    <property type="entry name" value="Winged helix-like DNA-binding domain superfamily/Winged helix DNA-binding domain"/>
    <property type="match status" value="1"/>
</dbReference>
<reference evidence="2 3" key="2">
    <citation type="journal article" date="2021" name="Mar. Drugs">
        <title>A New Micromonospora Strain with Antibiotic Activity Isolated from the Microbiome of a Mid-Atlantic Deep-Sea Sponge.</title>
        <authorList>
            <person name="Back C.R."/>
            <person name="Stennett H.L."/>
            <person name="Williams S.E."/>
            <person name="Wang L."/>
            <person name="Ojeda Gomez J."/>
            <person name="Abdulle O.M."/>
            <person name="Duffy T."/>
            <person name="Neal C."/>
            <person name="Mantell J."/>
            <person name="Jepson M.A."/>
            <person name="Hendry K.R."/>
            <person name="Powell D."/>
            <person name="Stach J.E.M."/>
            <person name="Essex-Lopresti A.E."/>
            <person name="Willis C.L."/>
            <person name="Curnow P."/>
            <person name="Race P.R."/>
        </authorList>
    </citation>
    <scope>NUCLEOTIDE SEQUENCE [LARGE SCALE GENOMIC DNA]</scope>
    <source>
        <strain evidence="2 3">28ISP2-46</strain>
    </source>
</reference>
<dbReference type="SUPFAM" id="SSF46894">
    <property type="entry name" value="C-terminal effector domain of the bipartite response regulators"/>
    <property type="match status" value="1"/>
</dbReference>
<dbReference type="GO" id="GO:0003677">
    <property type="term" value="F:DNA binding"/>
    <property type="evidence" value="ECO:0007669"/>
    <property type="project" value="InterPro"/>
</dbReference>
<dbReference type="AlphaFoldDB" id="A0A7L6BBF1"/>
<feature type="domain" description="HTH luxR-type" evidence="1">
    <location>
        <begin position="221"/>
        <end position="278"/>
    </location>
</feature>
<evidence type="ECO:0000313" key="3">
    <source>
        <dbReference type="Proteomes" id="UP000510844"/>
    </source>
</evidence>
<evidence type="ECO:0000313" key="2">
    <source>
        <dbReference type="EMBL" id="QLQ38930.1"/>
    </source>
</evidence>
<proteinExistence type="predicted"/>
<dbReference type="InterPro" id="IPR036388">
    <property type="entry name" value="WH-like_DNA-bd_sf"/>
</dbReference>
<dbReference type="KEGG" id="mfeu:H1D33_08905"/>
<evidence type="ECO:0000259" key="1">
    <source>
        <dbReference type="SMART" id="SM00421"/>
    </source>
</evidence>
<dbReference type="Proteomes" id="UP000510844">
    <property type="component" value="Chromosome"/>
</dbReference>
<sequence>MSGELLSDDVHRETFRPTARAVSDRHASVLDELRRSISTSQHDLHRAQSHLAEASSELQWWISRLGEGAQPSEPGIDVVADDPEFRRLSGRLCEREAAGCRLLHGEPSGGAAPEHPMPAPGDAGHRGVAARTRLEAADYRDAVTRAGRSGHRFRVLPLLVTTMQLADGVALLSLRQPAGPVGLLLRRAELVELARQHFDGAWVRALPVDPGRTALDAPPDADQPSEVQLEILRLAAVGAKDESIARSLGRSTRWVRRHFEMLEEQLGAVNRMTLGIAAVRRGWI</sequence>
<organism evidence="2 3">
    <name type="scientific">Micromonospora robiginosa</name>
    <dbReference type="NCBI Taxonomy" id="2749844"/>
    <lineage>
        <taxon>Bacteria</taxon>
        <taxon>Bacillati</taxon>
        <taxon>Actinomycetota</taxon>
        <taxon>Actinomycetes</taxon>
        <taxon>Micromonosporales</taxon>
        <taxon>Micromonosporaceae</taxon>
        <taxon>Micromonospora</taxon>
    </lineage>
</organism>
<gene>
    <name evidence="2" type="ORF">H1D33_08905</name>
</gene>
<dbReference type="InterPro" id="IPR000792">
    <property type="entry name" value="Tscrpt_reg_LuxR_C"/>
</dbReference>
<name>A0A7L6BBF1_9ACTN</name>
<keyword evidence="3" id="KW-1185">Reference proteome</keyword>
<dbReference type="SMART" id="SM00421">
    <property type="entry name" value="HTH_LUXR"/>
    <property type="match status" value="1"/>
</dbReference>
<dbReference type="InterPro" id="IPR016032">
    <property type="entry name" value="Sig_transdc_resp-reg_C-effctor"/>
</dbReference>
<dbReference type="GO" id="GO:0006355">
    <property type="term" value="P:regulation of DNA-templated transcription"/>
    <property type="evidence" value="ECO:0007669"/>
    <property type="project" value="InterPro"/>
</dbReference>
<accession>A0A7L6BBF1</accession>
<dbReference type="EMBL" id="CP059322">
    <property type="protein sequence ID" value="QLQ38930.1"/>
    <property type="molecule type" value="Genomic_DNA"/>
</dbReference>
<dbReference type="RefSeq" id="WP_181571338.1">
    <property type="nucleotide sequence ID" value="NZ_CP059322.2"/>
</dbReference>
<reference evidence="3" key="1">
    <citation type="submission" date="2020-07" db="EMBL/GenBank/DDBJ databases">
        <title>A new Micromonospora strain with potent antibiotic activity isolated from the microbiome of a mid-Atlantic deep-sea sponge.</title>
        <authorList>
            <person name="Back C.R."/>
            <person name="Stennett H.L."/>
            <person name="Williams S.E."/>
            <person name="Wang L."/>
            <person name="Ojeda Gomez J."/>
            <person name="Abdulle O.M."/>
            <person name="Duffy T."/>
            <person name="Hendry K.R."/>
            <person name="Powell D."/>
            <person name="Stach J.E."/>
            <person name="Essex-Lopresti A.E."/>
            <person name="Willis C.L."/>
            <person name="Curnow P."/>
            <person name="Race P.R."/>
        </authorList>
    </citation>
    <scope>NUCLEOTIDE SEQUENCE [LARGE SCALE GENOMIC DNA]</scope>
    <source>
        <strain evidence="3">28ISP2-46</strain>
    </source>
</reference>